<reference evidence="1" key="1">
    <citation type="submission" date="2021-01" db="EMBL/GenBank/DDBJ databases">
        <authorList>
            <person name="Sun Q."/>
        </authorList>
    </citation>
    <scope>NUCLEOTIDE SEQUENCE</scope>
    <source>
        <strain evidence="1">YIM B02566</strain>
    </source>
</reference>
<gene>
    <name evidence="1" type="ORF">JHL16_26045</name>
</gene>
<accession>A0ACC5RB73</accession>
<name>A0ACC5RB73_9HYPH</name>
<protein>
    <submittedName>
        <fullName evidence="1">PLP-dependent transferase</fullName>
    </submittedName>
</protein>
<dbReference type="EMBL" id="JAENHL010000008">
    <property type="protein sequence ID" value="MBK1869852.1"/>
    <property type="molecule type" value="Genomic_DNA"/>
</dbReference>
<keyword evidence="1" id="KW-0808">Transferase</keyword>
<evidence type="ECO:0000313" key="2">
    <source>
        <dbReference type="Proteomes" id="UP000616151"/>
    </source>
</evidence>
<keyword evidence="2" id="KW-1185">Reference proteome</keyword>
<comment type="caution">
    <text evidence="1">The sequence shown here is derived from an EMBL/GenBank/DDBJ whole genome shotgun (WGS) entry which is preliminary data.</text>
</comment>
<proteinExistence type="predicted"/>
<evidence type="ECO:0000313" key="1">
    <source>
        <dbReference type="EMBL" id="MBK1869852.1"/>
    </source>
</evidence>
<organism evidence="1 2">
    <name type="scientific">Taklimakanibacter albus</name>
    <dbReference type="NCBI Taxonomy" id="2800327"/>
    <lineage>
        <taxon>Bacteria</taxon>
        <taxon>Pseudomonadati</taxon>
        <taxon>Pseudomonadota</taxon>
        <taxon>Alphaproteobacteria</taxon>
        <taxon>Hyphomicrobiales</taxon>
        <taxon>Aestuariivirgaceae</taxon>
        <taxon>Taklimakanibacter</taxon>
    </lineage>
</organism>
<sequence>MKHETHITDAAKAAIEAASLILTDDAPHLHDPVVGPIYQTSLFTFKDFAEMQKTFAGEGQGYIYSRVGNPTVHDFERRIAELEGAEAARAFSSGMAAISSTVLSIVSSGDRIVAVRHCYGDAYRFFEKLLPRFNITVDYVDGSDADAVEAALPGAKLLYLESPSSMVFELQDIKRLAQAARAQGITTVIDNSWATPVFQKPHTHGVDLVLHSASKYIGGHSDTVAGVVAGSKALIARINELTHPFLGAKLSPLEAFLLIRGLRTLPFRLKRHMDSALFIAERLRAHAHVTKIHHPIYSNHPGRATLAGFTGLFTFEVDDTIDIPRFTDLLKFFRLGVSWGGHESLIVPVAASLAQTPGVNSFDRFSVSPRAIRLHVGLEDPEMLWADLENALAKSIKT</sequence>
<dbReference type="Proteomes" id="UP000616151">
    <property type="component" value="Unassembled WGS sequence"/>
</dbReference>